<dbReference type="Pfam" id="PF05977">
    <property type="entry name" value="MFS_3"/>
    <property type="match status" value="1"/>
</dbReference>
<feature type="transmembrane region" description="Helical" evidence="7">
    <location>
        <begin position="320"/>
        <end position="336"/>
    </location>
</feature>
<keyword evidence="5 7" id="KW-1133">Transmembrane helix</keyword>
<keyword evidence="4 7" id="KW-0812">Transmembrane</keyword>
<dbReference type="Gene3D" id="1.20.1250.20">
    <property type="entry name" value="MFS general substrate transporter like domains"/>
    <property type="match status" value="1"/>
</dbReference>
<keyword evidence="9" id="KW-1185">Reference proteome</keyword>
<feature type="transmembrane region" description="Helical" evidence="7">
    <location>
        <begin position="216"/>
        <end position="237"/>
    </location>
</feature>
<evidence type="ECO:0000313" key="9">
    <source>
        <dbReference type="Proteomes" id="UP001321498"/>
    </source>
</evidence>
<evidence type="ECO:0000256" key="2">
    <source>
        <dbReference type="ARBA" id="ARBA00022448"/>
    </source>
</evidence>
<dbReference type="SUPFAM" id="SSF103473">
    <property type="entry name" value="MFS general substrate transporter"/>
    <property type="match status" value="1"/>
</dbReference>
<dbReference type="PANTHER" id="PTHR23513">
    <property type="entry name" value="INTEGRAL MEMBRANE EFFLUX PROTEIN-RELATED"/>
    <property type="match status" value="1"/>
</dbReference>
<keyword evidence="2" id="KW-0813">Transport</keyword>
<proteinExistence type="predicted"/>
<feature type="transmembrane region" description="Helical" evidence="7">
    <location>
        <begin position="342"/>
        <end position="362"/>
    </location>
</feature>
<feature type="transmembrane region" description="Helical" evidence="7">
    <location>
        <begin position="16"/>
        <end position="34"/>
    </location>
</feature>
<evidence type="ECO:0000256" key="4">
    <source>
        <dbReference type="ARBA" id="ARBA00022692"/>
    </source>
</evidence>
<gene>
    <name evidence="8" type="ORF">GCM10025866_27730</name>
</gene>
<reference evidence="9" key="1">
    <citation type="journal article" date="2019" name="Int. J. Syst. Evol. Microbiol.">
        <title>The Global Catalogue of Microorganisms (GCM) 10K type strain sequencing project: providing services to taxonomists for standard genome sequencing and annotation.</title>
        <authorList>
            <consortium name="The Broad Institute Genomics Platform"/>
            <consortium name="The Broad Institute Genome Sequencing Center for Infectious Disease"/>
            <person name="Wu L."/>
            <person name="Ma J."/>
        </authorList>
    </citation>
    <scope>NUCLEOTIDE SEQUENCE [LARGE SCALE GENOMIC DNA]</scope>
    <source>
        <strain evidence="9">NBRC 108725</strain>
    </source>
</reference>
<keyword evidence="3" id="KW-1003">Cell membrane</keyword>
<comment type="subcellular location">
    <subcellularLocation>
        <location evidence="1">Cell membrane</location>
        <topology evidence="1">Multi-pass membrane protein</topology>
    </subcellularLocation>
</comment>
<dbReference type="InterPro" id="IPR010290">
    <property type="entry name" value="TM_effector"/>
</dbReference>
<dbReference type="Proteomes" id="UP001321498">
    <property type="component" value="Chromosome"/>
</dbReference>
<name>A0ABM8GEW9_9MICO</name>
<evidence type="ECO:0000256" key="6">
    <source>
        <dbReference type="ARBA" id="ARBA00023136"/>
    </source>
</evidence>
<organism evidence="8 9">
    <name type="scientific">Naasia aerilata</name>
    <dbReference type="NCBI Taxonomy" id="1162966"/>
    <lineage>
        <taxon>Bacteria</taxon>
        <taxon>Bacillati</taxon>
        <taxon>Actinomycetota</taxon>
        <taxon>Actinomycetes</taxon>
        <taxon>Micrococcales</taxon>
        <taxon>Microbacteriaceae</taxon>
        <taxon>Naasia</taxon>
    </lineage>
</organism>
<feature type="transmembrane region" description="Helical" evidence="7">
    <location>
        <begin position="176"/>
        <end position="196"/>
    </location>
</feature>
<sequence>MLLLDASAGELGLVNSARWLPFVILALPLGVLVDRRRRKPLLVGADLARGLLTGVVVVLGLAGLLTLPALIALVLVLGAGTVLFEVTYQSFLPSVVPRSGLERANSRLQATSAVAMVGGPGLGGILVQLLTAPGALVVHAGSYLASAFALSRIRAVESLPEPSGGFRRQLQEGLRFVFRDPLLVSMTGFSALYNCFEQWIMTLFLVHAVRELGFDAAQVGLILSVGAIGAVAGAALASRTVRRFGVGRTSLGCAALECLVLVAIPFVPSAWPPLLSGAVLAAVFFLNGGATALSGVVLITIRQLRTPDRMLGRVSASGRWISYGSVAVGAALGELVGETLGLVPGLVIGTLANLSTVVWVALTRLSRVGDPSEVVSVEGAAEEGMTAEHEVVRDR</sequence>
<dbReference type="RefSeq" id="WP_286276858.1">
    <property type="nucleotide sequence ID" value="NZ_AP027731.1"/>
</dbReference>
<evidence type="ECO:0000256" key="1">
    <source>
        <dbReference type="ARBA" id="ARBA00004651"/>
    </source>
</evidence>
<protein>
    <submittedName>
        <fullName evidence="8">MFS transporter</fullName>
    </submittedName>
</protein>
<evidence type="ECO:0000256" key="5">
    <source>
        <dbReference type="ARBA" id="ARBA00022989"/>
    </source>
</evidence>
<keyword evidence="6 7" id="KW-0472">Membrane</keyword>
<dbReference type="CDD" id="cd06173">
    <property type="entry name" value="MFS_MefA_like"/>
    <property type="match status" value="1"/>
</dbReference>
<accession>A0ABM8GEW9</accession>
<evidence type="ECO:0000256" key="3">
    <source>
        <dbReference type="ARBA" id="ARBA00022475"/>
    </source>
</evidence>
<dbReference type="EMBL" id="AP027731">
    <property type="protein sequence ID" value="BDZ46864.1"/>
    <property type="molecule type" value="Genomic_DNA"/>
</dbReference>
<feature type="transmembrane region" description="Helical" evidence="7">
    <location>
        <begin position="249"/>
        <end position="268"/>
    </location>
</feature>
<dbReference type="PANTHER" id="PTHR23513:SF6">
    <property type="entry name" value="MAJOR FACILITATOR SUPERFAMILY ASSOCIATED DOMAIN-CONTAINING PROTEIN"/>
    <property type="match status" value="1"/>
</dbReference>
<feature type="transmembrane region" description="Helical" evidence="7">
    <location>
        <begin position="274"/>
        <end position="299"/>
    </location>
</feature>
<dbReference type="InterPro" id="IPR036259">
    <property type="entry name" value="MFS_trans_sf"/>
</dbReference>
<evidence type="ECO:0000256" key="7">
    <source>
        <dbReference type="SAM" id="Phobius"/>
    </source>
</evidence>
<evidence type="ECO:0000313" key="8">
    <source>
        <dbReference type="EMBL" id="BDZ46864.1"/>
    </source>
</evidence>